<name>A0ABR2JLF1_9EUKA</name>
<dbReference type="InterPro" id="IPR038765">
    <property type="entry name" value="Papain-like_cys_pep_sf"/>
</dbReference>
<evidence type="ECO:0000256" key="5">
    <source>
        <dbReference type="ARBA" id="ARBA00022786"/>
    </source>
</evidence>
<feature type="domain" description="USP" evidence="9">
    <location>
        <begin position="240"/>
        <end position="574"/>
    </location>
</feature>
<dbReference type="SUPFAM" id="SSF54001">
    <property type="entry name" value="Cysteine proteinases"/>
    <property type="match status" value="1"/>
</dbReference>
<dbReference type="PROSITE" id="PS00972">
    <property type="entry name" value="USP_1"/>
    <property type="match status" value="1"/>
</dbReference>
<evidence type="ECO:0000256" key="6">
    <source>
        <dbReference type="ARBA" id="ARBA00022801"/>
    </source>
</evidence>
<dbReference type="Pfam" id="PF12436">
    <property type="entry name" value="USP7_ICP0_bdg"/>
    <property type="match status" value="1"/>
</dbReference>
<feature type="region of interest" description="Disordered" evidence="8">
    <location>
        <begin position="1"/>
        <end position="26"/>
    </location>
</feature>
<dbReference type="InterPro" id="IPR050164">
    <property type="entry name" value="Peptidase_C19"/>
</dbReference>
<feature type="region of interest" description="Disordered" evidence="8">
    <location>
        <begin position="836"/>
        <end position="912"/>
    </location>
</feature>
<keyword evidence="11" id="KW-1185">Reference proteome</keyword>
<accession>A0ABR2JLF1</accession>
<feature type="compositionally biased region" description="Basic and acidic residues" evidence="8">
    <location>
        <begin position="845"/>
        <end position="854"/>
    </location>
</feature>
<evidence type="ECO:0000256" key="4">
    <source>
        <dbReference type="ARBA" id="ARBA00022670"/>
    </source>
</evidence>
<dbReference type="CDD" id="cd02659">
    <property type="entry name" value="peptidase_C19C"/>
    <property type="match status" value="1"/>
</dbReference>
<proteinExistence type="inferred from homology"/>
<dbReference type="PROSITE" id="PS00973">
    <property type="entry name" value="USP_2"/>
    <property type="match status" value="1"/>
</dbReference>
<dbReference type="Pfam" id="PF14533">
    <property type="entry name" value="USP7_C2"/>
    <property type="match status" value="1"/>
</dbReference>
<dbReference type="EC" id="3.4.19.12" evidence="3"/>
<dbReference type="Gene3D" id="3.10.20.90">
    <property type="entry name" value="Phosphatidylinositol 3-kinase Catalytic Subunit, Chain A, domain 1"/>
    <property type="match status" value="1"/>
</dbReference>
<dbReference type="InterPro" id="IPR001394">
    <property type="entry name" value="Peptidase_C19_UCH"/>
</dbReference>
<sequence length="1328" mass="154347">MDNNSNDDDQNLENLNVDTAEEEESSNDFYSNINYNFANYDYNYANINNYIDSDDDDNIDPDYADSNSNISTENSAKSEYFKWTIENFRDQPDHLESSPFRMEQLNFTLGISFDDSTEEDESEDSDSEEINAAINIKRGSCIINLSNIKETLHVHYILRLVNARYENRCLQAEFSKIITSDTPTLKTSYNIKLNREMIEDNRQGWIDKDGNLTLDIQILAVPEYIPDFTGKNSKKETGYVGLKNQGATCYMNSMLQALFHLPAFRRIVYNMETSTTEDPEKCIPLCLQKLFCQLQFRDVACSTKTLTKSFGWTDMDSIMQHDVQEFCRVLIDNLEMKMKGTELENSIPKLFKGRTRSYIRCINVNYESSKIEEFYDLSMLVKGCKNLQESFEKYIEKEKMDGDNQYNTEEFGKQDAEMGVEFIEFPSVLHLHLRRFEYDYETGMMIKINDRFEFPEEIDLSPYLAKDAKEGNSNANKSNIYDLYGVLVHFGSYESGHYYAFLRTSTDPQWYKFDDCCVTKEIPKMAIQDNFGGSIYPNYASKVQNSPLGGYAGYAYQYARMKRYSGYMLVYVRRDDADRIFMPISENEIPGHLIDYVQQVEREAKMKKEQQIEESNTLNINIISQNDLENWSLQGNLGFPNRAVSCPPLRMNVSMTTKDLYETFAEHFHVDVDQIRIWETNLYHNPSKVIPNRENVTLQKLRSSYYWNDVTVYVEMKDKIEPLLFPQEKSLVLFIMFYFPQANSPIQYVGNISLEKTATVADSIPKVNSLLEFPSSTQLLVFDETISGSLKKLENESKFVDLGVNTGSILIFQVAPGHEIPETPFEFKEPLEIQLQEQQQDQIQEENKANEKQNSETNLNDIDINSDSDSFDLSSSDSSEFSSDFDDLEDEKSTESKKKKKNEPKIEDQQIPFISADDIYPTKIETVDQYLDKKNNTVKVDVYNYDDPTKVLFTLQFKSSMHYDEFKMLIAKAAGLQYNPSHDSMLLYLTDSKKKKPKGNPLETSLTPSPKSLFRQQQFSNRQYSNLLNYEISGSNSVLTDSFAKKLKKSKEKRFKFFFQLYNGISEDQISKMTNYNVVFSRDGYNIDEKVKLLQRKSLTCKELLLALKKKGIDISENVPYRFFQLYDHKIHIELSPDMRANSSYYTTRIEIIPEDQRKLKSYYIKSEIENEAEKNDENELDIPKPKFNNENEIVDIVDENEKIKKGYKVVSEFLIEFCYVSYRYLGCPHGRGDPFIVKVIPGEKFSDTKERIRKCLKEPQLSRFNRSKFEIGPSNFAINNKMRVVNDDDILSEIAQPDDRVTMVSKKQEEKRKNLNNLCDASVKIFN</sequence>
<evidence type="ECO:0000313" key="10">
    <source>
        <dbReference type="EMBL" id="KAK8878534.1"/>
    </source>
</evidence>
<comment type="caution">
    <text evidence="10">The sequence shown here is derived from an EMBL/GenBank/DDBJ whole genome shotgun (WGS) entry which is preliminary data.</text>
</comment>
<keyword evidence="7" id="KW-0788">Thiol protease</keyword>
<comment type="similarity">
    <text evidence="2">Belongs to the peptidase C19 family.</text>
</comment>
<dbReference type="PANTHER" id="PTHR24006:SF644">
    <property type="entry name" value="UBIQUITIN CARBOXYL-TERMINAL HYDROLASE 7"/>
    <property type="match status" value="1"/>
</dbReference>
<protein>
    <recommendedName>
        <fullName evidence="3">ubiquitinyl hydrolase 1</fullName>
        <ecNumber evidence="3">3.4.19.12</ecNumber>
    </recommendedName>
</protein>
<evidence type="ECO:0000256" key="1">
    <source>
        <dbReference type="ARBA" id="ARBA00000707"/>
    </source>
</evidence>
<dbReference type="Pfam" id="PF00443">
    <property type="entry name" value="UCH"/>
    <property type="match status" value="1"/>
</dbReference>
<dbReference type="InterPro" id="IPR028889">
    <property type="entry name" value="USP"/>
</dbReference>
<feature type="compositionally biased region" description="Acidic residues" evidence="8">
    <location>
        <begin position="1"/>
        <end position="11"/>
    </location>
</feature>
<dbReference type="InterPro" id="IPR029346">
    <property type="entry name" value="USP_C"/>
</dbReference>
<evidence type="ECO:0000256" key="8">
    <source>
        <dbReference type="SAM" id="MobiDB-lite"/>
    </source>
</evidence>
<feature type="compositionally biased region" description="Low complexity" evidence="8">
    <location>
        <begin position="871"/>
        <end position="882"/>
    </location>
</feature>
<organism evidence="10 11">
    <name type="scientific">Tritrichomonas musculus</name>
    <dbReference type="NCBI Taxonomy" id="1915356"/>
    <lineage>
        <taxon>Eukaryota</taxon>
        <taxon>Metamonada</taxon>
        <taxon>Parabasalia</taxon>
        <taxon>Tritrichomonadida</taxon>
        <taxon>Tritrichomonadidae</taxon>
        <taxon>Tritrichomonas</taxon>
    </lineage>
</organism>
<dbReference type="Proteomes" id="UP001470230">
    <property type="component" value="Unassembled WGS sequence"/>
</dbReference>
<keyword evidence="5" id="KW-0833">Ubl conjugation pathway</keyword>
<dbReference type="InterPro" id="IPR024729">
    <property type="entry name" value="USP7_ICP0-binding_dom"/>
</dbReference>
<dbReference type="PROSITE" id="PS50235">
    <property type="entry name" value="USP_3"/>
    <property type="match status" value="1"/>
</dbReference>
<evidence type="ECO:0000256" key="7">
    <source>
        <dbReference type="ARBA" id="ARBA00022807"/>
    </source>
</evidence>
<dbReference type="InterPro" id="IPR018200">
    <property type="entry name" value="USP_CS"/>
</dbReference>
<comment type="catalytic activity">
    <reaction evidence="1">
        <text>Thiol-dependent hydrolysis of ester, thioester, amide, peptide and isopeptide bonds formed by the C-terminal Gly of ubiquitin (a 76-residue protein attached to proteins as an intracellular targeting signal).</text>
        <dbReference type="EC" id="3.4.19.12"/>
    </reaction>
</comment>
<dbReference type="Gene3D" id="3.90.70.10">
    <property type="entry name" value="Cysteine proteinases"/>
    <property type="match status" value="1"/>
</dbReference>
<dbReference type="EMBL" id="JAPFFF010000011">
    <property type="protein sequence ID" value="KAK8878534.1"/>
    <property type="molecule type" value="Genomic_DNA"/>
</dbReference>
<reference evidence="10 11" key="1">
    <citation type="submission" date="2024-04" db="EMBL/GenBank/DDBJ databases">
        <title>Tritrichomonas musculus Genome.</title>
        <authorList>
            <person name="Alves-Ferreira E."/>
            <person name="Grigg M."/>
            <person name="Lorenzi H."/>
            <person name="Galac M."/>
        </authorList>
    </citation>
    <scope>NUCLEOTIDE SEQUENCE [LARGE SCALE GENOMIC DNA]</scope>
    <source>
        <strain evidence="10 11">EAF2021</strain>
    </source>
</reference>
<keyword evidence="4" id="KW-0645">Protease</keyword>
<keyword evidence="6" id="KW-0378">Hydrolase</keyword>
<evidence type="ECO:0000259" key="9">
    <source>
        <dbReference type="PROSITE" id="PS50235"/>
    </source>
</evidence>
<gene>
    <name evidence="10" type="ORF">M9Y10_005314</name>
</gene>
<dbReference type="Gene3D" id="2.60.210.10">
    <property type="entry name" value="Apoptosis, Tumor Necrosis Factor Receptor Associated Protein 2, Chain A"/>
    <property type="match status" value="1"/>
</dbReference>
<dbReference type="InterPro" id="IPR008974">
    <property type="entry name" value="TRAF-like"/>
</dbReference>
<dbReference type="PANTHER" id="PTHR24006">
    <property type="entry name" value="UBIQUITIN CARBOXYL-TERMINAL HYDROLASE"/>
    <property type="match status" value="1"/>
</dbReference>
<evidence type="ECO:0000313" key="11">
    <source>
        <dbReference type="Proteomes" id="UP001470230"/>
    </source>
</evidence>
<evidence type="ECO:0000256" key="2">
    <source>
        <dbReference type="ARBA" id="ARBA00009085"/>
    </source>
</evidence>
<evidence type="ECO:0000256" key="3">
    <source>
        <dbReference type="ARBA" id="ARBA00012759"/>
    </source>
</evidence>